<evidence type="ECO:0000256" key="9">
    <source>
        <dbReference type="ARBA" id="ARBA00049244"/>
    </source>
</evidence>
<proteinExistence type="inferred from homology"/>
<sequence>MEIEAVNNFVDIFPKFDTINKYPKYTLGVSDNELEEKIIEKLFEIEGEDKVRISVHAKSYSNVDELYFIIKSKNNPDLQTVCVSDINSAVDLLPYWNSNKYPYGRWTDQRVNNDNNNIIRTVSDYRFHIQEGKILFWEKLYNFPSMQFNKSSGKINERIGAFDLETYGENNGLGISKVYAAGCAMNDGYKAFYYLNENNLNSSEEIICSMFEGIFDHIENNPNDLNNYTFFAHNLGRFDSVFLIKSLVNLGYKIQPRWKDNDIIIVKITKGKFKITLLDSIKLIPSSLAKLLKSFNCEITKGHFPHSFVNEATLNYIGSKPVINHYFENINDDTLKIYNSLPAVINLKDECLTYLRSDVLGLLEAMNKFSRFIFESYGLNITNYKTLPGLSIDIFGCWFYNKDLDIKMVKGPIEEFIRQAYFGGNSNIFVGTQERFVASGYHYDLNSQYPFAMKNAMPTGNPVFTNNTDINYYNIGFVFAHITPPSEDSLKNLFIQKREVDGSVSCPRTTFSEYISTVDLRQGLEYGYKFEIVCGVNFPDSCEANELFGKFVDSLYELKSTAKDSVTRSVSKLILNSVYGKFGQRENENVIAVMEKTKAEALILKNHINYVAEINDNFVLVKYGARINERLRSIYLSEQSEDLISNSFTKARGIPSAVQISAIISSYARASINPFKNLENVKVIASNTDSLILDTKLPENLINNNLGSWKLEHEFIQGIFVRPKLYCYTDINTIELIRKAAGVDANKLKYADYEKLAKGISITTEQKIFSVNWQNLTVEIKNQTIKLQGI</sequence>
<keyword evidence="11" id="KW-0496">Mitochondrion</keyword>
<feature type="domain" description="DNA-directed DNA polymerase family B mitochondria/virus" evidence="10">
    <location>
        <begin position="226"/>
        <end position="628"/>
    </location>
</feature>
<comment type="catalytic activity">
    <reaction evidence="9">
        <text>DNA(n) + a 2'-deoxyribonucleoside 5'-triphosphate = DNA(n+1) + diphosphate</text>
        <dbReference type="Rhea" id="RHEA:22508"/>
        <dbReference type="Rhea" id="RHEA-COMP:17339"/>
        <dbReference type="Rhea" id="RHEA-COMP:17340"/>
        <dbReference type="ChEBI" id="CHEBI:33019"/>
        <dbReference type="ChEBI" id="CHEBI:61560"/>
        <dbReference type="ChEBI" id="CHEBI:173112"/>
        <dbReference type="EC" id="2.7.7.7"/>
    </reaction>
</comment>
<evidence type="ECO:0000259" key="10">
    <source>
        <dbReference type="Pfam" id="PF03175"/>
    </source>
</evidence>
<keyword evidence="5" id="KW-0548">Nucleotidyltransferase</keyword>
<dbReference type="EMBL" id="MT375016">
    <property type="protein sequence ID" value="QSE34015.1"/>
    <property type="molecule type" value="Genomic_DNA"/>
</dbReference>
<dbReference type="Gene3D" id="3.90.1600.10">
    <property type="entry name" value="Palm domain of DNA polymerase"/>
    <property type="match status" value="2"/>
</dbReference>
<dbReference type="InterPro" id="IPR012337">
    <property type="entry name" value="RNaseH-like_sf"/>
</dbReference>
<keyword evidence="8" id="KW-0238">DNA-binding</keyword>
<dbReference type="Pfam" id="PF03175">
    <property type="entry name" value="DNA_pol_B_2"/>
    <property type="match status" value="1"/>
</dbReference>
<keyword evidence="7" id="KW-0239">DNA-directed DNA polymerase</keyword>
<dbReference type="PANTHER" id="PTHR33568:SF3">
    <property type="entry name" value="DNA-DIRECTED DNA POLYMERASE"/>
    <property type="match status" value="1"/>
</dbReference>
<dbReference type="InterPro" id="IPR006172">
    <property type="entry name" value="DNA-dir_DNA_pol_B"/>
</dbReference>
<dbReference type="Gene3D" id="1.10.287.690">
    <property type="entry name" value="Helix hairpin bin"/>
    <property type="match status" value="1"/>
</dbReference>
<dbReference type="AlphaFoldDB" id="A0A896Z6L8"/>
<reference evidence="11" key="1">
    <citation type="journal article" date="2020" name="Comput. Struct. Biotechnol. J.">
        <title>The mitogenomes of two saprophytic Boletales species (Coniophora) reveals intron dynamics and accumulation of plasmid-derived and non-conserved genes.</title>
        <authorList>
            <person name="Wu P."/>
            <person name="Bao Z."/>
            <person name="Tu W."/>
            <person name="Li L."/>
            <person name="Xiong C."/>
            <person name="Jin X."/>
            <person name="Li P."/>
            <person name="Gui M."/>
            <person name="Huang W."/>
            <person name="Li Q."/>
        </authorList>
    </citation>
    <scope>NUCLEOTIDE SEQUENCE</scope>
</reference>
<dbReference type="InterPro" id="IPR043502">
    <property type="entry name" value="DNA/RNA_pol_sf"/>
</dbReference>
<dbReference type="InterPro" id="IPR004868">
    <property type="entry name" value="DNA-dir_DNA_pol_B_mt/vir"/>
</dbReference>
<dbReference type="GO" id="GO:0003677">
    <property type="term" value="F:DNA binding"/>
    <property type="evidence" value="ECO:0007669"/>
    <property type="project" value="UniProtKB-KW"/>
</dbReference>
<evidence type="ECO:0000256" key="2">
    <source>
        <dbReference type="ARBA" id="ARBA00012417"/>
    </source>
</evidence>
<keyword evidence="4" id="KW-0808">Transferase</keyword>
<evidence type="ECO:0000313" key="11">
    <source>
        <dbReference type="EMBL" id="QSE34015.1"/>
    </source>
</evidence>
<evidence type="ECO:0000256" key="3">
    <source>
        <dbReference type="ARBA" id="ARBA00014385"/>
    </source>
</evidence>
<evidence type="ECO:0000256" key="6">
    <source>
        <dbReference type="ARBA" id="ARBA00022705"/>
    </source>
</evidence>
<dbReference type="GO" id="GO:0003887">
    <property type="term" value="F:DNA-directed DNA polymerase activity"/>
    <property type="evidence" value="ECO:0007669"/>
    <property type="project" value="UniProtKB-KW"/>
</dbReference>
<evidence type="ECO:0000256" key="4">
    <source>
        <dbReference type="ARBA" id="ARBA00022679"/>
    </source>
</evidence>
<dbReference type="InterPro" id="IPR023211">
    <property type="entry name" value="DNA_pol_palm_dom_sf"/>
</dbReference>
<evidence type="ECO:0000256" key="1">
    <source>
        <dbReference type="ARBA" id="ARBA00005755"/>
    </source>
</evidence>
<accession>A0A896Z6L8</accession>
<dbReference type="SUPFAM" id="SSF53098">
    <property type="entry name" value="Ribonuclease H-like"/>
    <property type="match status" value="1"/>
</dbReference>
<dbReference type="EC" id="2.7.7.7" evidence="2"/>
<comment type="similarity">
    <text evidence="1">Belongs to the DNA polymerase type-B family.</text>
</comment>
<evidence type="ECO:0000256" key="7">
    <source>
        <dbReference type="ARBA" id="ARBA00022932"/>
    </source>
</evidence>
<dbReference type="InterPro" id="IPR036397">
    <property type="entry name" value="RNaseH_sf"/>
</dbReference>
<evidence type="ECO:0000256" key="8">
    <source>
        <dbReference type="ARBA" id="ARBA00023125"/>
    </source>
</evidence>
<name>A0A896Z6L8_9AGAM</name>
<protein>
    <recommendedName>
        <fullName evidence="3">Probable DNA polymerase</fullName>
        <ecNumber evidence="2">2.7.7.7</ecNumber>
    </recommendedName>
</protein>
<dbReference type="GO" id="GO:0000166">
    <property type="term" value="F:nucleotide binding"/>
    <property type="evidence" value="ECO:0007669"/>
    <property type="project" value="InterPro"/>
</dbReference>
<dbReference type="SUPFAM" id="SSF56672">
    <property type="entry name" value="DNA/RNA polymerases"/>
    <property type="match status" value="1"/>
</dbReference>
<dbReference type="Gene3D" id="3.30.420.10">
    <property type="entry name" value="Ribonuclease H-like superfamily/Ribonuclease H"/>
    <property type="match status" value="1"/>
</dbReference>
<organism evidence="11">
    <name type="scientific">Coniophora puteana</name>
    <dbReference type="NCBI Taxonomy" id="80637"/>
    <lineage>
        <taxon>Eukaryota</taxon>
        <taxon>Fungi</taxon>
        <taxon>Dikarya</taxon>
        <taxon>Basidiomycota</taxon>
        <taxon>Agaricomycotina</taxon>
        <taxon>Agaricomycetes</taxon>
        <taxon>Agaricomycetidae</taxon>
        <taxon>Boletales</taxon>
        <taxon>Coniophorineae</taxon>
        <taxon>Coniophoraceae</taxon>
        <taxon>Coniophora</taxon>
    </lineage>
</organism>
<dbReference type="SMART" id="SM00486">
    <property type="entry name" value="POLBc"/>
    <property type="match status" value="1"/>
</dbReference>
<dbReference type="GO" id="GO:0006260">
    <property type="term" value="P:DNA replication"/>
    <property type="evidence" value="ECO:0007669"/>
    <property type="project" value="UniProtKB-KW"/>
</dbReference>
<geneLocation type="mitochondrion" evidence="11"/>
<dbReference type="PANTHER" id="PTHR33568">
    <property type="entry name" value="DNA POLYMERASE"/>
    <property type="match status" value="1"/>
</dbReference>
<evidence type="ECO:0000256" key="5">
    <source>
        <dbReference type="ARBA" id="ARBA00022695"/>
    </source>
</evidence>
<gene>
    <name evidence="11" type="primary">orf791</name>
</gene>
<keyword evidence="6" id="KW-0235">DNA replication</keyword>